<reference evidence="1" key="1">
    <citation type="submission" date="2020-01" db="EMBL/GenBank/DDBJ databases">
        <authorList>
            <person name="Meier V. D."/>
            <person name="Meier V D."/>
        </authorList>
    </citation>
    <scope>NUCLEOTIDE SEQUENCE</scope>
    <source>
        <strain evidence="1">HLG_WM_MAG_05</strain>
    </source>
</reference>
<evidence type="ECO:0000313" key="1">
    <source>
        <dbReference type="EMBL" id="CAA6809116.1"/>
    </source>
</evidence>
<organism evidence="1">
    <name type="scientific">uncultured Sulfurovum sp</name>
    <dbReference type="NCBI Taxonomy" id="269237"/>
    <lineage>
        <taxon>Bacteria</taxon>
        <taxon>Pseudomonadati</taxon>
        <taxon>Campylobacterota</taxon>
        <taxon>Epsilonproteobacteria</taxon>
        <taxon>Campylobacterales</taxon>
        <taxon>Sulfurovaceae</taxon>
        <taxon>Sulfurovum</taxon>
        <taxon>environmental samples</taxon>
    </lineage>
</organism>
<sequence length="110" mass="13153">MKDIIDFLQSNNLVFKSFKPIELKNLGSRKKVSIYLGVDLKKYYACILHIQKKSRILKKEATELMLLHEKLEVFNESKIMKKYIYIQAPLCSKAKALMEEKKWIVWHEEY</sequence>
<accession>A0A6S6SX43</accession>
<protein>
    <submittedName>
        <fullName evidence="1">Uncharacterized protein</fullName>
    </submittedName>
</protein>
<dbReference type="AlphaFoldDB" id="A0A6S6SX43"/>
<gene>
    <name evidence="1" type="ORF">HELGO_WM13762</name>
</gene>
<dbReference type="EMBL" id="CACVAU010000030">
    <property type="protein sequence ID" value="CAA6809116.1"/>
    <property type="molecule type" value="Genomic_DNA"/>
</dbReference>
<proteinExistence type="predicted"/>
<name>A0A6S6SX43_9BACT</name>